<reference evidence="3" key="2">
    <citation type="journal article" date="2020" name="Int. J. Syst. Evol. Microbiol.">
        <title>Genomic insights into a novel species Rhodoferax aquaticus sp. nov., isolated from freshwater.</title>
        <authorList>
            <person name="Li T."/>
            <person name="Zhuo Y."/>
            <person name="Jin C.Z."/>
            <person name="Wu X."/>
            <person name="Ko S.R."/>
            <person name="Jin F.J."/>
            <person name="Ahn C.Y."/>
            <person name="Oh H.M."/>
            <person name="Lee H.G."/>
            <person name="Jin L."/>
        </authorList>
    </citation>
    <scope>NUCLEOTIDE SEQUENCE [LARGE SCALE GENOMIC DNA]</scope>
    <source>
        <strain evidence="3">Gr-4</strain>
    </source>
</reference>
<dbReference type="RefSeq" id="WP_142812319.1">
    <property type="nucleotide sequence ID" value="NZ_CP036282.1"/>
</dbReference>
<dbReference type="Gene3D" id="1.10.10.10">
    <property type="entry name" value="Winged helix-like DNA-binding domain superfamily/Winged helix DNA-binding domain"/>
    <property type="match status" value="1"/>
</dbReference>
<dbReference type="CDD" id="cd06170">
    <property type="entry name" value="LuxR_C_like"/>
    <property type="match status" value="1"/>
</dbReference>
<accession>A0A515ER66</accession>
<reference evidence="3" key="1">
    <citation type="submission" date="2019-02" db="EMBL/GenBank/DDBJ databases">
        <title>Complete genome sequence of Rhodoferax sp. Gr-4.</title>
        <authorList>
            <person name="Jin L."/>
        </authorList>
    </citation>
    <scope>NUCLEOTIDE SEQUENCE [LARGE SCALE GENOMIC DNA]</scope>
    <source>
        <strain evidence="3">Gr-4</strain>
    </source>
</reference>
<keyword evidence="2" id="KW-0378">Hydrolase</keyword>
<dbReference type="InterPro" id="IPR036388">
    <property type="entry name" value="WH-like_DNA-bd_sf"/>
</dbReference>
<dbReference type="GO" id="GO:0003677">
    <property type="term" value="F:DNA binding"/>
    <property type="evidence" value="ECO:0007669"/>
    <property type="project" value="InterPro"/>
</dbReference>
<dbReference type="KEGG" id="rhg:EXZ61_13840"/>
<gene>
    <name evidence="2" type="ORF">EXZ61_13840</name>
</gene>
<evidence type="ECO:0000313" key="3">
    <source>
        <dbReference type="Proteomes" id="UP000317365"/>
    </source>
</evidence>
<dbReference type="GO" id="GO:0006355">
    <property type="term" value="P:regulation of DNA-templated transcription"/>
    <property type="evidence" value="ECO:0007669"/>
    <property type="project" value="InterPro"/>
</dbReference>
<proteinExistence type="predicted"/>
<dbReference type="SMART" id="SM00421">
    <property type="entry name" value="HTH_LUXR"/>
    <property type="match status" value="1"/>
</dbReference>
<dbReference type="PRINTS" id="PR00111">
    <property type="entry name" value="ABHYDROLASE"/>
</dbReference>
<dbReference type="Proteomes" id="UP000317365">
    <property type="component" value="Chromosome"/>
</dbReference>
<dbReference type="PANTHER" id="PTHR43798">
    <property type="entry name" value="MONOACYLGLYCEROL LIPASE"/>
    <property type="match status" value="1"/>
</dbReference>
<evidence type="ECO:0000313" key="2">
    <source>
        <dbReference type="EMBL" id="QDL55159.1"/>
    </source>
</evidence>
<dbReference type="GO" id="GO:0016787">
    <property type="term" value="F:hydrolase activity"/>
    <property type="evidence" value="ECO:0007669"/>
    <property type="project" value="UniProtKB-KW"/>
</dbReference>
<feature type="domain" description="HTH luxR-type" evidence="1">
    <location>
        <begin position="282"/>
        <end position="347"/>
    </location>
</feature>
<dbReference type="EMBL" id="CP036282">
    <property type="protein sequence ID" value="QDL55159.1"/>
    <property type="molecule type" value="Genomic_DNA"/>
</dbReference>
<dbReference type="Pfam" id="PF00196">
    <property type="entry name" value="GerE"/>
    <property type="match status" value="1"/>
</dbReference>
<dbReference type="InterPro" id="IPR050266">
    <property type="entry name" value="AB_hydrolase_sf"/>
</dbReference>
<dbReference type="InterPro" id="IPR029058">
    <property type="entry name" value="AB_hydrolase_fold"/>
</dbReference>
<name>A0A515ER66_9BURK</name>
<dbReference type="InterPro" id="IPR000073">
    <property type="entry name" value="AB_hydrolase_1"/>
</dbReference>
<organism evidence="2 3">
    <name type="scientific">Rhodoferax aquaticus</name>
    <dbReference type="NCBI Taxonomy" id="2527691"/>
    <lineage>
        <taxon>Bacteria</taxon>
        <taxon>Pseudomonadati</taxon>
        <taxon>Pseudomonadota</taxon>
        <taxon>Betaproteobacteria</taxon>
        <taxon>Burkholderiales</taxon>
        <taxon>Comamonadaceae</taxon>
        <taxon>Rhodoferax</taxon>
    </lineage>
</organism>
<dbReference type="PRINTS" id="PR00038">
    <property type="entry name" value="HTHLUXR"/>
</dbReference>
<dbReference type="PROSITE" id="PS50043">
    <property type="entry name" value="HTH_LUXR_2"/>
    <property type="match status" value="1"/>
</dbReference>
<dbReference type="AlphaFoldDB" id="A0A515ER66"/>
<dbReference type="InterPro" id="IPR016032">
    <property type="entry name" value="Sig_transdc_resp-reg_C-effctor"/>
</dbReference>
<dbReference type="InterPro" id="IPR000792">
    <property type="entry name" value="Tscrpt_reg_LuxR_C"/>
</dbReference>
<dbReference type="Pfam" id="PF00561">
    <property type="entry name" value="Abhydrolase_1"/>
    <property type="match status" value="1"/>
</dbReference>
<dbReference type="SUPFAM" id="SSF53474">
    <property type="entry name" value="alpha/beta-Hydrolases"/>
    <property type="match status" value="1"/>
</dbReference>
<dbReference type="Gene3D" id="3.40.50.1820">
    <property type="entry name" value="alpha/beta hydrolase"/>
    <property type="match status" value="1"/>
</dbReference>
<sequence>MPLQQDIRFCTSSDGVKIATTSSGSGFPIVRAGTWLSHLDCDARHTEPQAYIKALSKGYTYVRYDTRGCGLSDRRVTSVTFEDGIKDLEAVVAAHGLKRFALFGMSMGAATSIAYAARHPDQVSHLVLLSGFATSVFSTPNVSQTAIDEAELVIKSAELGWNNSKSVFRKLFVAQLLGNPTPEQQRELEERMQLSMTPEIAATYLRNNYSIDVSTECAQLQVPTLVFHCRKDEMIGFEQGRKMASRIAGSRFVPLDAQGHVLLSTEPAMKVFEAELSEFLGTKAPARPLTPRQAEVLREVALGNTDKEVAKALGLSPRTVEMHVAAAIKALGCSNRAEAVHRAGTLGLLDS</sequence>
<keyword evidence="3" id="KW-1185">Reference proteome</keyword>
<protein>
    <submittedName>
        <fullName evidence="2">Alpha/beta fold hydrolase</fullName>
    </submittedName>
</protein>
<dbReference type="SUPFAM" id="SSF46894">
    <property type="entry name" value="C-terminal effector domain of the bipartite response regulators"/>
    <property type="match status" value="1"/>
</dbReference>
<evidence type="ECO:0000259" key="1">
    <source>
        <dbReference type="PROSITE" id="PS50043"/>
    </source>
</evidence>